<dbReference type="AlphaFoldDB" id="A0A6J4KII7"/>
<name>A0A6J4KII7_9ACTN</name>
<feature type="compositionally biased region" description="Basic residues" evidence="1">
    <location>
        <begin position="19"/>
        <end position="28"/>
    </location>
</feature>
<feature type="compositionally biased region" description="Basic residues" evidence="1">
    <location>
        <begin position="61"/>
        <end position="85"/>
    </location>
</feature>
<evidence type="ECO:0000256" key="1">
    <source>
        <dbReference type="SAM" id="MobiDB-lite"/>
    </source>
</evidence>
<evidence type="ECO:0000313" key="2">
    <source>
        <dbReference type="EMBL" id="CAA9307143.1"/>
    </source>
</evidence>
<gene>
    <name evidence="2" type="ORF">AVDCRST_MAG61-1402</name>
</gene>
<proteinExistence type="predicted"/>
<keyword evidence="2" id="KW-0067">ATP-binding</keyword>
<feature type="region of interest" description="Disordered" evidence="1">
    <location>
        <begin position="19"/>
        <end position="85"/>
    </location>
</feature>
<organism evidence="2">
    <name type="scientific">uncultured Friedmanniella sp</name>
    <dbReference type="NCBI Taxonomy" id="335381"/>
    <lineage>
        <taxon>Bacteria</taxon>
        <taxon>Bacillati</taxon>
        <taxon>Actinomycetota</taxon>
        <taxon>Actinomycetes</taxon>
        <taxon>Propionibacteriales</taxon>
        <taxon>Nocardioidaceae</taxon>
        <taxon>Friedmanniella</taxon>
        <taxon>environmental samples</taxon>
    </lineage>
</organism>
<keyword evidence="2" id="KW-0547">Nucleotide-binding</keyword>
<feature type="non-terminal residue" evidence="2">
    <location>
        <position position="1"/>
    </location>
</feature>
<feature type="non-terminal residue" evidence="2">
    <location>
        <position position="85"/>
    </location>
</feature>
<dbReference type="EMBL" id="CADCTT010000201">
    <property type="protein sequence ID" value="CAA9307143.1"/>
    <property type="molecule type" value="Genomic_DNA"/>
</dbReference>
<reference evidence="2" key="1">
    <citation type="submission" date="2020-02" db="EMBL/GenBank/DDBJ databases">
        <authorList>
            <person name="Meier V. D."/>
        </authorList>
    </citation>
    <scope>NUCLEOTIDE SEQUENCE</scope>
    <source>
        <strain evidence="2">AVDCRST_MAG61</strain>
    </source>
</reference>
<accession>A0A6J4KII7</accession>
<protein>
    <submittedName>
        <fullName evidence="2">Oligopeptide transport ATP-binding protein OppD</fullName>
    </submittedName>
</protein>
<sequence>VHPRDPGCGRVRCHCRRGVLGRHARHERRAQPGRLPDHQPRGLRPVGAAAAGQRAQLPLPHRGRAGARRPRCRLHPSLRRGAGHR</sequence>
<dbReference type="GO" id="GO:0005524">
    <property type="term" value="F:ATP binding"/>
    <property type="evidence" value="ECO:0007669"/>
    <property type="project" value="UniProtKB-KW"/>
</dbReference>